<reference evidence="2" key="1">
    <citation type="submission" date="2020-02" db="EMBL/GenBank/DDBJ databases">
        <authorList>
            <person name="Meier V. D."/>
        </authorList>
    </citation>
    <scope>NUCLEOTIDE SEQUENCE</scope>
    <source>
        <strain evidence="2">AVDCRST_MAG67</strain>
    </source>
</reference>
<keyword evidence="1" id="KW-1133">Transmembrane helix</keyword>
<organism evidence="2">
    <name type="scientific">uncultured Solirubrobacteraceae bacterium</name>
    <dbReference type="NCBI Taxonomy" id="1162706"/>
    <lineage>
        <taxon>Bacteria</taxon>
        <taxon>Bacillati</taxon>
        <taxon>Actinomycetota</taxon>
        <taxon>Thermoleophilia</taxon>
        <taxon>Solirubrobacterales</taxon>
        <taxon>Solirubrobacteraceae</taxon>
        <taxon>environmental samples</taxon>
    </lineage>
</organism>
<feature type="transmembrane region" description="Helical" evidence="1">
    <location>
        <begin position="45"/>
        <end position="63"/>
    </location>
</feature>
<dbReference type="AlphaFoldDB" id="A0A6J4RIK3"/>
<evidence type="ECO:0000313" key="2">
    <source>
        <dbReference type="EMBL" id="CAA9474518.1"/>
    </source>
</evidence>
<feature type="transmembrane region" description="Helical" evidence="1">
    <location>
        <begin position="20"/>
        <end position="38"/>
    </location>
</feature>
<keyword evidence="1" id="KW-0472">Membrane</keyword>
<name>A0A6J4RIK3_9ACTN</name>
<keyword evidence="1" id="KW-0812">Transmembrane</keyword>
<protein>
    <submittedName>
        <fullName evidence="2">Uncharacterized protein</fullName>
    </submittedName>
</protein>
<gene>
    <name evidence="2" type="ORF">AVDCRST_MAG67-431</name>
</gene>
<evidence type="ECO:0000256" key="1">
    <source>
        <dbReference type="SAM" id="Phobius"/>
    </source>
</evidence>
<accession>A0A6J4RIK3</accession>
<sequence length="79" mass="8313">MSGALVGEALLLTQEWTHRGARLVLAVELTVGAVLPFVLTRRHALILPALGLTALTAIAVAVTEDSVRDALRSVGWRGA</sequence>
<proteinExistence type="predicted"/>
<dbReference type="EMBL" id="CADCVQ010000017">
    <property type="protein sequence ID" value="CAA9474518.1"/>
    <property type="molecule type" value="Genomic_DNA"/>
</dbReference>